<dbReference type="EMBL" id="AVOT02009259">
    <property type="protein sequence ID" value="MBW0487710.1"/>
    <property type="molecule type" value="Genomic_DNA"/>
</dbReference>
<dbReference type="AlphaFoldDB" id="A0A9Q3CR31"/>
<comment type="caution">
    <text evidence="1">The sequence shown here is derived from an EMBL/GenBank/DDBJ whole genome shotgun (WGS) entry which is preliminary data.</text>
</comment>
<gene>
    <name evidence="1" type="ORF">O181_027425</name>
</gene>
<evidence type="ECO:0000313" key="1">
    <source>
        <dbReference type="EMBL" id="MBW0487710.1"/>
    </source>
</evidence>
<organism evidence="1 2">
    <name type="scientific">Austropuccinia psidii MF-1</name>
    <dbReference type="NCBI Taxonomy" id="1389203"/>
    <lineage>
        <taxon>Eukaryota</taxon>
        <taxon>Fungi</taxon>
        <taxon>Dikarya</taxon>
        <taxon>Basidiomycota</taxon>
        <taxon>Pucciniomycotina</taxon>
        <taxon>Pucciniomycetes</taxon>
        <taxon>Pucciniales</taxon>
        <taxon>Sphaerophragmiaceae</taxon>
        <taxon>Austropuccinia</taxon>
    </lineage>
</organism>
<sequence length="182" mass="19896">MLCQWPAIDFMSHHSRYKALLQSGRHSKPKPIQHYSQGLGNYTSCFKPAHAYIPAPPCICDSKTAPISALITPYASTPPLLTILILPQHPQDIPPTRPSTLLTPHPLRCLPCLYLCSALLKCLQCRPSISAPTNPYAAALLPLKILRRPQYMPPIPPSTLLTPSPTGQLPSLCSCSVLLTCL</sequence>
<proteinExistence type="predicted"/>
<name>A0A9Q3CR31_9BASI</name>
<accession>A0A9Q3CR31</accession>
<keyword evidence="2" id="KW-1185">Reference proteome</keyword>
<evidence type="ECO:0000313" key="2">
    <source>
        <dbReference type="Proteomes" id="UP000765509"/>
    </source>
</evidence>
<reference evidence="1" key="1">
    <citation type="submission" date="2021-03" db="EMBL/GenBank/DDBJ databases">
        <title>Draft genome sequence of rust myrtle Austropuccinia psidii MF-1, a brazilian biotype.</title>
        <authorList>
            <person name="Quecine M.C."/>
            <person name="Pachon D.M.R."/>
            <person name="Bonatelli M.L."/>
            <person name="Correr F.H."/>
            <person name="Franceschini L.M."/>
            <person name="Leite T.F."/>
            <person name="Margarido G.R.A."/>
            <person name="Almeida C.A."/>
            <person name="Ferrarezi J.A."/>
            <person name="Labate C.A."/>
        </authorList>
    </citation>
    <scope>NUCLEOTIDE SEQUENCE</scope>
    <source>
        <strain evidence="1">MF-1</strain>
    </source>
</reference>
<protein>
    <submittedName>
        <fullName evidence="1">Uncharacterized protein</fullName>
    </submittedName>
</protein>
<dbReference type="Proteomes" id="UP000765509">
    <property type="component" value="Unassembled WGS sequence"/>
</dbReference>